<evidence type="ECO:0000313" key="14">
    <source>
        <dbReference type="Proteomes" id="UP001501207"/>
    </source>
</evidence>
<feature type="signal peptide" evidence="10">
    <location>
        <begin position="1"/>
        <end position="17"/>
    </location>
</feature>
<name>A0ABP8FE55_9BACT</name>
<dbReference type="SUPFAM" id="SSF49464">
    <property type="entry name" value="Carboxypeptidase regulatory domain-like"/>
    <property type="match status" value="1"/>
</dbReference>
<evidence type="ECO:0000259" key="12">
    <source>
        <dbReference type="Pfam" id="PF07715"/>
    </source>
</evidence>
<feature type="domain" description="TonB-dependent receptor-like beta-barrel" evidence="11">
    <location>
        <begin position="470"/>
        <end position="1029"/>
    </location>
</feature>
<dbReference type="NCBIfam" id="TIGR04056">
    <property type="entry name" value="OMP_RagA_SusC"/>
    <property type="match status" value="1"/>
</dbReference>
<evidence type="ECO:0000256" key="10">
    <source>
        <dbReference type="SAM" id="SignalP"/>
    </source>
</evidence>
<dbReference type="EMBL" id="BAABFN010000001">
    <property type="protein sequence ID" value="GAA4301605.1"/>
    <property type="molecule type" value="Genomic_DNA"/>
</dbReference>
<evidence type="ECO:0000256" key="4">
    <source>
        <dbReference type="ARBA" id="ARBA00022692"/>
    </source>
</evidence>
<dbReference type="Gene3D" id="2.40.170.20">
    <property type="entry name" value="TonB-dependent receptor, beta-barrel domain"/>
    <property type="match status" value="1"/>
</dbReference>
<accession>A0ABP8FE55</accession>
<comment type="similarity">
    <text evidence="8 9">Belongs to the TonB-dependent receptor family.</text>
</comment>
<dbReference type="InterPro" id="IPR037066">
    <property type="entry name" value="Plug_dom_sf"/>
</dbReference>
<evidence type="ECO:0000313" key="13">
    <source>
        <dbReference type="EMBL" id="GAA4301605.1"/>
    </source>
</evidence>
<evidence type="ECO:0000256" key="5">
    <source>
        <dbReference type="ARBA" id="ARBA00023077"/>
    </source>
</evidence>
<dbReference type="NCBIfam" id="TIGR04057">
    <property type="entry name" value="SusC_RagA_signa"/>
    <property type="match status" value="1"/>
</dbReference>
<evidence type="ECO:0000256" key="3">
    <source>
        <dbReference type="ARBA" id="ARBA00022452"/>
    </source>
</evidence>
<dbReference type="RefSeq" id="WP_344974362.1">
    <property type="nucleotide sequence ID" value="NZ_BAABFN010000001.1"/>
</dbReference>
<dbReference type="InterPro" id="IPR023997">
    <property type="entry name" value="TonB-dep_OMP_SusC/RagA_CS"/>
</dbReference>
<evidence type="ECO:0000256" key="1">
    <source>
        <dbReference type="ARBA" id="ARBA00004571"/>
    </source>
</evidence>
<keyword evidence="2 8" id="KW-0813">Transport</keyword>
<gene>
    <name evidence="13" type="ORF">GCM10023143_03510</name>
</gene>
<dbReference type="InterPro" id="IPR036942">
    <property type="entry name" value="Beta-barrel_TonB_sf"/>
</dbReference>
<keyword evidence="6 8" id="KW-0472">Membrane</keyword>
<dbReference type="PROSITE" id="PS52016">
    <property type="entry name" value="TONB_DEPENDENT_REC_3"/>
    <property type="match status" value="1"/>
</dbReference>
<sequence length="1163" mass="129066">MKLSVFLLLWGCFQASAATGYSQERVTLNLKNAGLKKVLHMIEQQTDYRFIFSDRKLPTGLKVNVEVSNAPLPRVLDTLLASVNQRYRMLGDNLVVIMPDGTNAAVQQISGRVIDKASGAPLVGVSVNVKGTSLGTSTDAQGNFTLEVPDDAILRITYIGYEAQEVAVAGQKSITVVLAASSTSLNQVVVVGYGTQKKANLTGAVAQIDSKMLENRPVANITQALQGLVPNLSVNFNDGRPGSQGKINIRGYTSVNSGSPLVLIDGVPGDINLINPLDVASISVLKDASSAAIYGARAAYGVILVTTKQGQQGKLKVSYSNNFSFGTPTTPHDFMTDGYATAKLIDEAFRISTGNSYTGYTDEDYAELEKRQTDHSLPSVVVQNRGGRDQYVWYGNTDWWHYFFRETLPSMSHSLQFTGGSEKIDFLVSGRYYQQLGMMQMNRDKYTAYNLRAKINAHITPWLTLSNNLQFAANTYNYPGDGSNGGPNTAFIYLGVHALPSYVPVNPDGTFTYRSQLNNYGIADGRNVQLQYGKAKSQEQEFDLTNTVSLTLQPTPELSIVGSYSYDLNPYSNFHRSTKSPWSIYPGQTDYIGDDWYSESSSQDQYHVVNAYATYTKDLGKHALKILGGYNQELKKYHTVNGRANNLLSEDLNALDLGTSDQQVGSNSVEWALLGFFGRINYSYADKYLLELNGRYDGSSHFPEGSRFGFFPSVSAGWRISEEPFFAPLKRAVSELKLRGSYGSLGNQSLSANLRNSNYPYIPVMSTGLSSWLTGDSKTQYLRVGSPVSPELTWERTTSANIGIDLGFMKNRLNVTFDWYDRKTLDMLIAGKTLPAVFGAASPKQNAGDLDSKGWELSVQWNDERTVSDKPFSYSIGFVLSDFKSHITRFDNPLKQLNNHYVGERIGDIWGYTVDGYFKTDEEAQAYGEVVNQDFVNKERVQSPGDGKKLQAGDMKFVDLSGDSIINNGQNTLADHGDMKIIGNSLPRYNFGITASASWNGFDLSVFFQGVGHQDWYPGNETYFFWGPYGRPYYSFIPKDIQKDIWSPDNPNAYFPKLRGYVALNGNTELQVANTRYIQNIAYIRLKNLSVGYSLPLSLIQRWKIDRVHVYFSGENLFTATGLHSKYVDPEQVSADPNGSRGDNNARNYPFMKNYSFGLDITF</sequence>
<dbReference type="InterPro" id="IPR000531">
    <property type="entry name" value="Beta-barrel_TonB"/>
</dbReference>
<keyword evidence="5 9" id="KW-0798">TonB box</keyword>
<dbReference type="Pfam" id="PF07715">
    <property type="entry name" value="Plug"/>
    <property type="match status" value="1"/>
</dbReference>
<evidence type="ECO:0000256" key="6">
    <source>
        <dbReference type="ARBA" id="ARBA00023136"/>
    </source>
</evidence>
<keyword evidence="7 8" id="KW-0998">Cell outer membrane</keyword>
<dbReference type="Pfam" id="PF00593">
    <property type="entry name" value="TonB_dep_Rec_b-barrel"/>
    <property type="match status" value="1"/>
</dbReference>
<dbReference type="InterPro" id="IPR012910">
    <property type="entry name" value="Plug_dom"/>
</dbReference>
<feature type="domain" description="TonB-dependent receptor plug" evidence="12">
    <location>
        <begin position="198"/>
        <end position="302"/>
    </location>
</feature>
<comment type="subcellular location">
    <subcellularLocation>
        <location evidence="1 8">Cell outer membrane</location>
        <topology evidence="1 8">Multi-pass membrane protein</topology>
    </subcellularLocation>
</comment>
<keyword evidence="14" id="KW-1185">Reference proteome</keyword>
<dbReference type="SUPFAM" id="SSF56935">
    <property type="entry name" value="Porins"/>
    <property type="match status" value="1"/>
</dbReference>
<evidence type="ECO:0000259" key="11">
    <source>
        <dbReference type="Pfam" id="PF00593"/>
    </source>
</evidence>
<dbReference type="Pfam" id="PF13715">
    <property type="entry name" value="CarbopepD_reg_2"/>
    <property type="match status" value="1"/>
</dbReference>
<dbReference type="Gene3D" id="2.170.130.10">
    <property type="entry name" value="TonB-dependent receptor, plug domain"/>
    <property type="match status" value="1"/>
</dbReference>
<organism evidence="13 14">
    <name type="scientific">Compostibacter hankyongensis</name>
    <dbReference type="NCBI Taxonomy" id="1007089"/>
    <lineage>
        <taxon>Bacteria</taxon>
        <taxon>Pseudomonadati</taxon>
        <taxon>Bacteroidota</taxon>
        <taxon>Chitinophagia</taxon>
        <taxon>Chitinophagales</taxon>
        <taxon>Chitinophagaceae</taxon>
        <taxon>Compostibacter</taxon>
    </lineage>
</organism>
<dbReference type="Gene3D" id="2.60.40.1120">
    <property type="entry name" value="Carboxypeptidase-like, regulatory domain"/>
    <property type="match status" value="1"/>
</dbReference>
<evidence type="ECO:0000256" key="8">
    <source>
        <dbReference type="PROSITE-ProRule" id="PRU01360"/>
    </source>
</evidence>
<evidence type="ECO:0000256" key="9">
    <source>
        <dbReference type="RuleBase" id="RU003357"/>
    </source>
</evidence>
<keyword evidence="10" id="KW-0732">Signal</keyword>
<feature type="chain" id="PRO_5046886829" evidence="10">
    <location>
        <begin position="18"/>
        <end position="1163"/>
    </location>
</feature>
<dbReference type="InterPro" id="IPR023996">
    <property type="entry name" value="TonB-dep_OMP_SusC/RagA"/>
</dbReference>
<keyword evidence="4 8" id="KW-0812">Transmembrane</keyword>
<evidence type="ECO:0000256" key="2">
    <source>
        <dbReference type="ARBA" id="ARBA00022448"/>
    </source>
</evidence>
<dbReference type="InterPro" id="IPR039426">
    <property type="entry name" value="TonB-dep_rcpt-like"/>
</dbReference>
<keyword evidence="13" id="KW-0675">Receptor</keyword>
<evidence type="ECO:0000256" key="7">
    <source>
        <dbReference type="ARBA" id="ARBA00023237"/>
    </source>
</evidence>
<comment type="caution">
    <text evidence="13">The sequence shown here is derived from an EMBL/GenBank/DDBJ whole genome shotgun (WGS) entry which is preliminary data.</text>
</comment>
<protein>
    <submittedName>
        <fullName evidence="13">TonB-dependent receptor</fullName>
    </submittedName>
</protein>
<dbReference type="Proteomes" id="UP001501207">
    <property type="component" value="Unassembled WGS sequence"/>
</dbReference>
<keyword evidence="3 8" id="KW-1134">Transmembrane beta strand</keyword>
<reference evidence="14" key="1">
    <citation type="journal article" date="2019" name="Int. J. Syst. Evol. Microbiol.">
        <title>The Global Catalogue of Microorganisms (GCM) 10K type strain sequencing project: providing services to taxonomists for standard genome sequencing and annotation.</title>
        <authorList>
            <consortium name="The Broad Institute Genomics Platform"/>
            <consortium name="The Broad Institute Genome Sequencing Center for Infectious Disease"/>
            <person name="Wu L."/>
            <person name="Ma J."/>
        </authorList>
    </citation>
    <scope>NUCLEOTIDE SEQUENCE [LARGE SCALE GENOMIC DNA]</scope>
    <source>
        <strain evidence="14">JCM 17664</strain>
    </source>
</reference>
<proteinExistence type="inferred from homology"/>
<dbReference type="InterPro" id="IPR008969">
    <property type="entry name" value="CarboxyPept-like_regulatory"/>
</dbReference>